<evidence type="ECO:0000259" key="1">
    <source>
        <dbReference type="PROSITE" id="PS50943"/>
    </source>
</evidence>
<dbReference type="GO" id="GO:0003677">
    <property type="term" value="F:DNA binding"/>
    <property type="evidence" value="ECO:0007669"/>
    <property type="project" value="InterPro"/>
</dbReference>
<sequence length="97" mass="10832">MQNNDTRITESSGNVFLDLGFDAAEAEVMKLRAEVMIRTAQHLKERGWTQAEAARHLGITQPRVSRLIKGKVEDFSLDMLLTLAARAGLHTELRLTA</sequence>
<dbReference type="SUPFAM" id="SSF47413">
    <property type="entry name" value="lambda repressor-like DNA-binding domains"/>
    <property type="match status" value="1"/>
</dbReference>
<dbReference type="EMBL" id="CP025682">
    <property type="protein sequence ID" value="AUN96093.1"/>
    <property type="molecule type" value="Genomic_DNA"/>
</dbReference>
<protein>
    <submittedName>
        <fullName evidence="2">Transcriptional regulator</fullName>
    </submittedName>
</protein>
<dbReference type="AlphaFoldDB" id="A0A2I6SA06"/>
<organism evidence="2 3">
    <name type="scientific">Pseudazoarcus pumilus</name>
    <dbReference type="NCBI Taxonomy" id="2067960"/>
    <lineage>
        <taxon>Bacteria</taxon>
        <taxon>Pseudomonadati</taxon>
        <taxon>Pseudomonadota</taxon>
        <taxon>Betaproteobacteria</taxon>
        <taxon>Rhodocyclales</taxon>
        <taxon>Zoogloeaceae</taxon>
        <taxon>Pseudazoarcus</taxon>
    </lineage>
</organism>
<name>A0A2I6SA06_9RHOO</name>
<dbReference type="OrthoDB" id="129377at2"/>
<reference evidence="2 3" key="1">
    <citation type="submission" date="2018-01" db="EMBL/GenBank/DDBJ databases">
        <authorList>
            <person name="Fu G.-Y."/>
        </authorList>
    </citation>
    <scope>NUCLEOTIDE SEQUENCE [LARGE SCALE GENOMIC DNA]</scope>
    <source>
        <strain evidence="2 3">SY39</strain>
    </source>
</reference>
<dbReference type="Pfam" id="PF13744">
    <property type="entry name" value="HTH_37"/>
    <property type="match status" value="1"/>
</dbReference>
<evidence type="ECO:0000313" key="3">
    <source>
        <dbReference type="Proteomes" id="UP000242205"/>
    </source>
</evidence>
<dbReference type="Gene3D" id="1.10.260.40">
    <property type="entry name" value="lambda repressor-like DNA-binding domains"/>
    <property type="match status" value="1"/>
</dbReference>
<dbReference type="SMART" id="SM00530">
    <property type="entry name" value="HTH_XRE"/>
    <property type="match status" value="1"/>
</dbReference>
<dbReference type="PROSITE" id="PS50943">
    <property type="entry name" value="HTH_CROC1"/>
    <property type="match status" value="1"/>
</dbReference>
<dbReference type="Proteomes" id="UP000242205">
    <property type="component" value="Chromosome"/>
</dbReference>
<gene>
    <name evidence="2" type="ORF">C0099_14790</name>
</gene>
<dbReference type="InterPro" id="IPR010982">
    <property type="entry name" value="Lambda_DNA-bd_dom_sf"/>
</dbReference>
<accession>A0A2I6SA06</accession>
<feature type="domain" description="HTH cro/C1-type" evidence="1">
    <location>
        <begin position="44"/>
        <end position="93"/>
    </location>
</feature>
<dbReference type="CDD" id="cd00093">
    <property type="entry name" value="HTH_XRE"/>
    <property type="match status" value="1"/>
</dbReference>
<dbReference type="KEGG" id="atw:C0099_14790"/>
<dbReference type="InterPro" id="IPR001387">
    <property type="entry name" value="Cro/C1-type_HTH"/>
</dbReference>
<keyword evidence="3" id="KW-1185">Reference proteome</keyword>
<dbReference type="InterPro" id="IPR039554">
    <property type="entry name" value="HigA2-like_HTH"/>
</dbReference>
<dbReference type="RefSeq" id="WP_102248137.1">
    <property type="nucleotide sequence ID" value="NZ_CP025682.1"/>
</dbReference>
<evidence type="ECO:0000313" key="2">
    <source>
        <dbReference type="EMBL" id="AUN96093.1"/>
    </source>
</evidence>
<proteinExistence type="predicted"/>